<accession>A0A382JWJ0</accession>
<protein>
    <submittedName>
        <fullName evidence="1">Uncharacterized protein</fullName>
    </submittedName>
</protein>
<name>A0A382JWJ0_9ZZZZ</name>
<feature type="non-terminal residue" evidence="1">
    <location>
        <position position="49"/>
    </location>
</feature>
<evidence type="ECO:0000313" key="1">
    <source>
        <dbReference type="EMBL" id="SVC16139.1"/>
    </source>
</evidence>
<reference evidence="1" key="1">
    <citation type="submission" date="2018-05" db="EMBL/GenBank/DDBJ databases">
        <authorList>
            <person name="Lanie J.A."/>
            <person name="Ng W.-L."/>
            <person name="Kazmierczak K.M."/>
            <person name="Andrzejewski T.M."/>
            <person name="Davidsen T.M."/>
            <person name="Wayne K.J."/>
            <person name="Tettelin H."/>
            <person name="Glass J.I."/>
            <person name="Rusch D."/>
            <person name="Podicherti R."/>
            <person name="Tsui H.-C.T."/>
            <person name="Winkler M.E."/>
        </authorList>
    </citation>
    <scope>NUCLEOTIDE SEQUENCE</scope>
</reference>
<organism evidence="1">
    <name type="scientific">marine metagenome</name>
    <dbReference type="NCBI Taxonomy" id="408172"/>
    <lineage>
        <taxon>unclassified sequences</taxon>
        <taxon>metagenomes</taxon>
        <taxon>ecological metagenomes</taxon>
    </lineage>
</organism>
<dbReference type="AlphaFoldDB" id="A0A382JWJ0"/>
<sequence length="49" mass="5448">MLSMAEFYQSRGMKPRGISNPVFAAKAQLQTTLAAGKVEIKRFFNWGIG</sequence>
<proteinExistence type="predicted"/>
<gene>
    <name evidence="1" type="ORF">METZ01_LOCUS268993</name>
</gene>
<dbReference type="EMBL" id="UINC01076713">
    <property type="protein sequence ID" value="SVC16139.1"/>
    <property type="molecule type" value="Genomic_DNA"/>
</dbReference>